<evidence type="ECO:0000256" key="1">
    <source>
        <dbReference type="ARBA" id="ARBA00004123"/>
    </source>
</evidence>
<evidence type="ECO:0000256" key="4">
    <source>
        <dbReference type="ARBA" id="ARBA00023015"/>
    </source>
</evidence>
<dbReference type="GO" id="GO:0000981">
    <property type="term" value="F:DNA-binding transcription factor activity, RNA polymerase II-specific"/>
    <property type="evidence" value="ECO:0007669"/>
    <property type="project" value="TreeGrafter"/>
</dbReference>
<comment type="subcellular location">
    <subcellularLocation>
        <location evidence="1">Nucleus</location>
    </subcellularLocation>
</comment>
<evidence type="ECO:0000256" key="5">
    <source>
        <dbReference type="ARBA" id="ARBA00023125"/>
    </source>
</evidence>
<keyword evidence="12" id="KW-1185">Reference proteome</keyword>
<feature type="domain" description="Cysteine/serine-rich nuclear protein N-terminal" evidence="10">
    <location>
        <begin position="474"/>
        <end position="676"/>
    </location>
</feature>
<dbReference type="VEuPathDB" id="VectorBase:GBRI006977"/>
<dbReference type="Proteomes" id="UP000091820">
    <property type="component" value="Unassembled WGS sequence"/>
</dbReference>
<dbReference type="STRING" id="37001.A0A1A9W5F8"/>
<keyword evidence="5" id="KW-0238">DNA-binding</keyword>
<keyword evidence="3" id="KW-0053">Apoptosis</keyword>
<dbReference type="PRINTS" id="PR02031">
    <property type="entry name" value="CYSSERRICHNP"/>
</dbReference>
<dbReference type="GO" id="GO:0006915">
    <property type="term" value="P:apoptotic process"/>
    <property type="evidence" value="ECO:0007669"/>
    <property type="project" value="UniProtKB-KW"/>
</dbReference>
<feature type="compositionally biased region" description="Low complexity" evidence="9">
    <location>
        <begin position="19"/>
        <end position="31"/>
    </location>
</feature>
<feature type="region of interest" description="Disordered" evidence="9">
    <location>
        <begin position="348"/>
        <end position="372"/>
    </location>
</feature>
<keyword evidence="8" id="KW-0539">Nucleus</keyword>
<keyword evidence="4" id="KW-0805">Transcription regulation</keyword>
<dbReference type="InterPro" id="IPR023260">
    <property type="entry name" value="Cys/Ser-rich_nuc_prot"/>
</dbReference>
<dbReference type="Pfam" id="PF16019">
    <property type="entry name" value="CSRNP_N"/>
    <property type="match status" value="1"/>
</dbReference>
<reference evidence="11" key="2">
    <citation type="submission" date="2020-05" db="UniProtKB">
        <authorList>
            <consortium name="EnsemblMetazoa"/>
        </authorList>
    </citation>
    <scope>IDENTIFICATION</scope>
    <source>
        <strain evidence="11">IAEA</strain>
    </source>
</reference>
<feature type="compositionally biased region" description="Acidic residues" evidence="9">
    <location>
        <begin position="545"/>
        <end position="555"/>
    </location>
</feature>
<dbReference type="PANTHER" id="PTHR13580">
    <property type="entry name" value="TGF-BETA INDUCED APOPTOSIS PROTEIN"/>
    <property type="match status" value="1"/>
</dbReference>
<keyword evidence="7" id="KW-0804">Transcription</keyword>
<accession>A0A1A9W5F8</accession>
<dbReference type="InterPro" id="IPR031972">
    <property type="entry name" value="CSRNP_N"/>
</dbReference>
<protein>
    <submittedName>
        <fullName evidence="11">CSRNP_N domain-containing protein</fullName>
    </submittedName>
</protein>
<feature type="region of interest" description="Disordered" evidence="9">
    <location>
        <begin position="536"/>
        <end position="571"/>
    </location>
</feature>
<evidence type="ECO:0000256" key="9">
    <source>
        <dbReference type="SAM" id="MobiDB-lite"/>
    </source>
</evidence>
<evidence type="ECO:0000256" key="3">
    <source>
        <dbReference type="ARBA" id="ARBA00022703"/>
    </source>
</evidence>
<dbReference type="GO" id="GO:0005634">
    <property type="term" value="C:nucleus"/>
    <property type="evidence" value="ECO:0007669"/>
    <property type="project" value="UniProtKB-SubCell"/>
</dbReference>
<organism evidence="11 12">
    <name type="scientific">Glossina brevipalpis</name>
    <dbReference type="NCBI Taxonomy" id="37001"/>
    <lineage>
        <taxon>Eukaryota</taxon>
        <taxon>Metazoa</taxon>
        <taxon>Ecdysozoa</taxon>
        <taxon>Arthropoda</taxon>
        <taxon>Hexapoda</taxon>
        <taxon>Insecta</taxon>
        <taxon>Pterygota</taxon>
        <taxon>Neoptera</taxon>
        <taxon>Endopterygota</taxon>
        <taxon>Diptera</taxon>
        <taxon>Brachycera</taxon>
        <taxon>Muscomorpha</taxon>
        <taxon>Hippoboscoidea</taxon>
        <taxon>Glossinidae</taxon>
        <taxon>Glossina</taxon>
    </lineage>
</organism>
<sequence>MFRPLKNFITYLQRNASSSSLFGGSTSSLASQETVGGEMDSIKVSSSSSSSSSSSPQVDDVNRTVPNTVLIKAISTPHKDRDEEEVKATKTSDIPCSDVLSAANTNQDFDEDDIETQIKSSIMLKKPLREKANNNIATNGTVNEIDVLNITKSSGLSKISRDYNSNHASETISLDDELEDFRHDPTEGIEHQVTMSHFRDLAESDHNAVTEKIANDLDLVDVTNNNSSIVFSNLTEVPEEPYLDIEHFPNNEIIVVGEDELNSSMISESSINDDPLAIANDEGEAFTIDRSAALKELNLLNTCAASIADDDVNTVTTEDDLECWLGNEAKHQFISVNTEKGRDVLLTTTESTTEKVSSNDERGEGSDSGLGSETTVLQINVSNMSDTSKLISSSTTPSQIPIMTEKSKSAAKIESDLKNVLSMSAVTREPIKPKRSNLKRRLEAIDDDDDDVGLHDLTGSIHLTESHSSVQKKPKRSINFNTVQVFYFPRQQGFSCVPSAGGCTLGMASHHVAFKTMTLAEHAAELRRAHRMQLQEINPRGSSSDDSEESEEDYLSEGSGSDLDAESSGFLQPVSPKQRRALLKAAGIRKIDASEKADCRDIRNSREVCGCTCRDFCDPETCSCSQSGIKCQVDRDMFPCGCSRDACGNTVGRVEFNPARVRTHFIHTLMRLEMENRQPQNPYHVNLSTTTTASSTTNSSPVNFYQSHMQSQSNYSSGYASPAYNALDQNQQPVAANDYYQQQQQRNNTAHLYDPHIATMDIITHSVGNALPTSTAPLSQYAVDSLLDSNLFAGATSITPGYGDLMPVSTYHNINYGNVATQVSTYNSYPDAAPFISMNGTNLLDSQSATFNSCSMPSDRPYGTATTTESSVVEFTRTSQMTTLETTTAPSYPPLSNDTFVCSMETETTTNFISLSTPLASSTHLTQINDLLQCNRNVSSALVAVSQKRTLNEVTNCKEEQMNDEINITGHDCENYSKDVLENGVDDKNSLDVCKSKGIYEELSTLTAEVKAEGINDEINSEKISTPPSVPSILPLPEENKELLSVNRTLCEEISLQSYAYVNNDKSLPQQTSIKCESETIGGTIINIVSN</sequence>
<comment type="similarity">
    <text evidence="2">Belongs to the AXUD1 family.</text>
</comment>
<evidence type="ECO:0000313" key="11">
    <source>
        <dbReference type="EnsemblMetazoa" id="GBRI006977-PA"/>
    </source>
</evidence>
<feature type="region of interest" description="Disordered" evidence="9">
    <location>
        <begin position="19"/>
        <end position="66"/>
    </location>
</feature>
<evidence type="ECO:0000256" key="2">
    <source>
        <dbReference type="ARBA" id="ARBA00008548"/>
    </source>
</evidence>
<proteinExistence type="inferred from homology"/>
<reference evidence="12" key="1">
    <citation type="submission" date="2014-03" db="EMBL/GenBank/DDBJ databases">
        <authorList>
            <person name="Aksoy S."/>
            <person name="Warren W."/>
            <person name="Wilson R.K."/>
        </authorList>
    </citation>
    <scope>NUCLEOTIDE SEQUENCE [LARGE SCALE GENOMIC DNA]</scope>
    <source>
        <strain evidence="12">IAEA</strain>
    </source>
</reference>
<dbReference type="PANTHER" id="PTHR13580:SF9">
    <property type="entry name" value="AXIN1 UP-REGULATED 1, ISOFORM A"/>
    <property type="match status" value="1"/>
</dbReference>
<dbReference type="EnsemblMetazoa" id="GBRI006977-RA">
    <property type="protein sequence ID" value="GBRI006977-PA"/>
    <property type="gene ID" value="GBRI006977"/>
</dbReference>
<keyword evidence="6" id="KW-0010">Activator</keyword>
<dbReference type="GO" id="GO:0043565">
    <property type="term" value="F:sequence-specific DNA binding"/>
    <property type="evidence" value="ECO:0007669"/>
    <property type="project" value="TreeGrafter"/>
</dbReference>
<evidence type="ECO:0000256" key="7">
    <source>
        <dbReference type="ARBA" id="ARBA00023163"/>
    </source>
</evidence>
<dbReference type="AlphaFoldDB" id="A0A1A9W5F8"/>
<name>A0A1A9W5F8_9MUSC</name>
<evidence type="ECO:0000256" key="8">
    <source>
        <dbReference type="ARBA" id="ARBA00023242"/>
    </source>
</evidence>
<evidence type="ECO:0000313" key="12">
    <source>
        <dbReference type="Proteomes" id="UP000091820"/>
    </source>
</evidence>
<evidence type="ECO:0000256" key="6">
    <source>
        <dbReference type="ARBA" id="ARBA00023159"/>
    </source>
</evidence>
<feature type="compositionally biased region" description="Low complexity" evidence="9">
    <location>
        <begin position="45"/>
        <end position="55"/>
    </location>
</feature>
<evidence type="ECO:0000259" key="10">
    <source>
        <dbReference type="Pfam" id="PF16019"/>
    </source>
</evidence>